<sequence>MSRECAVTVEIHIKTPWPFMSALGNDHVIQDGSQFSSYIRYLSTLLATHSARIKKLCIRANEPAFTAIQRSLIKVPMPLLTHCCITPDGPSPLAPTLINRDAGDPTFIVHSKGDIGDAEGATLYPKLKSLYIHSCPVICAQLFPRNLQTLSLARLPGKARLSASDLRQVLLASEHSLQDLRLPSGAPLDSTALYIMSNVRSLSLAYDTPKELVPFLQSMKVPNLEYFSLKDLTRARRCIRSLYHGVYDASIELLVATLIDNLPLYNLTGLHLGWVRFLPYRRHLNKHAHEWIPNVHNLPIPAFLFRFMSLMTSLETLSMSDPDYPSLFSLNYYPRRTGMVGGTLITPTPVPMLSSLTLEVFNLRLVQKFIARRLVVVESPRRPLTQLRLKMPRNWRSKLRFNLSLVAERIVMADFEYRDRGEESILMEPYE</sequence>
<accession>A0A9P5YIU0</accession>
<dbReference type="AlphaFoldDB" id="A0A9P5YIU0"/>
<comment type="caution">
    <text evidence="1">The sequence shown here is derived from an EMBL/GenBank/DDBJ whole genome shotgun (WGS) entry which is preliminary data.</text>
</comment>
<proteinExistence type="predicted"/>
<keyword evidence="2" id="KW-1185">Reference proteome</keyword>
<evidence type="ECO:0000313" key="1">
    <source>
        <dbReference type="EMBL" id="KAF9469425.1"/>
    </source>
</evidence>
<organism evidence="1 2">
    <name type="scientific">Collybia nuda</name>
    <dbReference type="NCBI Taxonomy" id="64659"/>
    <lineage>
        <taxon>Eukaryota</taxon>
        <taxon>Fungi</taxon>
        <taxon>Dikarya</taxon>
        <taxon>Basidiomycota</taxon>
        <taxon>Agaricomycotina</taxon>
        <taxon>Agaricomycetes</taxon>
        <taxon>Agaricomycetidae</taxon>
        <taxon>Agaricales</taxon>
        <taxon>Tricholomatineae</taxon>
        <taxon>Clitocybaceae</taxon>
        <taxon>Collybia</taxon>
    </lineage>
</organism>
<gene>
    <name evidence="1" type="ORF">BDZ94DRAFT_1303896</name>
</gene>
<name>A0A9P5YIU0_9AGAR</name>
<dbReference type="EMBL" id="MU150230">
    <property type="protein sequence ID" value="KAF9469425.1"/>
    <property type="molecule type" value="Genomic_DNA"/>
</dbReference>
<dbReference type="OrthoDB" id="3001771at2759"/>
<evidence type="ECO:0000313" key="2">
    <source>
        <dbReference type="Proteomes" id="UP000807353"/>
    </source>
</evidence>
<protein>
    <submittedName>
        <fullName evidence="1">Uncharacterized protein</fullName>
    </submittedName>
</protein>
<reference evidence="1" key="1">
    <citation type="submission" date="2020-11" db="EMBL/GenBank/DDBJ databases">
        <authorList>
            <consortium name="DOE Joint Genome Institute"/>
            <person name="Ahrendt S."/>
            <person name="Riley R."/>
            <person name="Andreopoulos W."/>
            <person name="Labutti K."/>
            <person name="Pangilinan J."/>
            <person name="Ruiz-Duenas F.J."/>
            <person name="Barrasa J.M."/>
            <person name="Sanchez-Garcia M."/>
            <person name="Camarero S."/>
            <person name="Miyauchi S."/>
            <person name="Serrano A."/>
            <person name="Linde D."/>
            <person name="Babiker R."/>
            <person name="Drula E."/>
            <person name="Ayuso-Fernandez I."/>
            <person name="Pacheco R."/>
            <person name="Padilla G."/>
            <person name="Ferreira P."/>
            <person name="Barriuso J."/>
            <person name="Kellner H."/>
            <person name="Castanera R."/>
            <person name="Alfaro M."/>
            <person name="Ramirez L."/>
            <person name="Pisabarro A.G."/>
            <person name="Kuo A."/>
            <person name="Tritt A."/>
            <person name="Lipzen A."/>
            <person name="He G."/>
            <person name="Yan M."/>
            <person name="Ng V."/>
            <person name="Cullen D."/>
            <person name="Martin F."/>
            <person name="Rosso M.-N."/>
            <person name="Henrissat B."/>
            <person name="Hibbett D."/>
            <person name="Martinez A.T."/>
            <person name="Grigoriev I.V."/>
        </authorList>
    </citation>
    <scope>NUCLEOTIDE SEQUENCE</scope>
    <source>
        <strain evidence="1">CBS 247.69</strain>
    </source>
</reference>
<dbReference type="Proteomes" id="UP000807353">
    <property type="component" value="Unassembled WGS sequence"/>
</dbReference>